<feature type="domain" description="DUF7916" evidence="1">
    <location>
        <begin position="9"/>
        <end position="307"/>
    </location>
</feature>
<dbReference type="EMBL" id="JASJEX010000003">
    <property type="protein sequence ID" value="MDJ1129775.1"/>
    <property type="molecule type" value="Genomic_DNA"/>
</dbReference>
<organism evidence="2 3">
    <name type="scientific">Kribbibacterium absianum</name>
    <dbReference type="NCBI Taxonomy" id="3044210"/>
    <lineage>
        <taxon>Bacteria</taxon>
        <taxon>Bacillati</taxon>
        <taxon>Actinomycetota</taxon>
        <taxon>Coriobacteriia</taxon>
        <taxon>Coriobacteriales</taxon>
        <taxon>Kribbibacteriaceae</taxon>
        <taxon>Kribbibacterium</taxon>
    </lineage>
</organism>
<reference evidence="2" key="1">
    <citation type="submission" date="2023-05" db="EMBL/GenBank/DDBJ databases">
        <title>[olsenella] sp. nov., isolated from a pig farm feces dump.</title>
        <authorList>
            <person name="Chang Y.-H."/>
        </authorList>
    </citation>
    <scope>NUCLEOTIDE SEQUENCE</scope>
    <source>
        <strain evidence="2">YH-ols2217</strain>
    </source>
</reference>
<dbReference type="SUPFAM" id="SSF51395">
    <property type="entry name" value="FMN-linked oxidoreductases"/>
    <property type="match status" value="1"/>
</dbReference>
<gene>
    <name evidence="2" type="ORF">QJ043_06760</name>
</gene>
<accession>A0ABT6ZL67</accession>
<dbReference type="InterPro" id="IPR057238">
    <property type="entry name" value="DUF7916"/>
</dbReference>
<dbReference type="Pfam" id="PF25509">
    <property type="entry name" value="DUF7916"/>
    <property type="match status" value="1"/>
</dbReference>
<dbReference type="Proteomes" id="UP001431693">
    <property type="component" value="Unassembled WGS sequence"/>
</dbReference>
<keyword evidence="3" id="KW-1185">Reference proteome</keyword>
<evidence type="ECO:0000313" key="2">
    <source>
        <dbReference type="EMBL" id="MDJ1129775.1"/>
    </source>
</evidence>
<comment type="caution">
    <text evidence="2">The sequence shown here is derived from an EMBL/GenBank/DDBJ whole genome shotgun (WGS) entry which is preliminary data.</text>
</comment>
<evidence type="ECO:0000313" key="3">
    <source>
        <dbReference type="Proteomes" id="UP001431693"/>
    </source>
</evidence>
<name>A0ABT6ZL67_9ACTN</name>
<protein>
    <recommendedName>
        <fullName evidence="1">DUF7916 domain-containing protein</fullName>
    </recommendedName>
</protein>
<proteinExistence type="predicted"/>
<sequence length="308" mass="33037">MAVKRLISAPGSIIEDMSAADLKRSIALSEGRVVMGQHLLFDGKGLVRGVTNTELLFAFGADMVMLNTFNFDDPSANLGLQGLTVRELKKLCRRPTGVYLGCPHEGVDVDDELYSVGGMTATRDHVAQAVEMGADFLVLGGNPGAGTRLEDVIRTTREVKDTYGDDVLLFAGKWEDGADERVLGDPLADYDPKQVIGRLIDAGADVIDLPCPGSRAGVTTEDVRDLVTFAHTYKPGTLAMCFLNSSVEGADPDTVRLIALQMKETGADIHAIGDGGFAGCSSPENVHQLSVSLKGRPYTYWRMASTNR</sequence>
<dbReference type="RefSeq" id="WP_283712895.1">
    <property type="nucleotide sequence ID" value="NZ_JASJEW010000002.1"/>
</dbReference>
<evidence type="ECO:0000259" key="1">
    <source>
        <dbReference type="Pfam" id="PF25509"/>
    </source>
</evidence>